<dbReference type="RefSeq" id="XP_007832809.1">
    <property type="nucleotide sequence ID" value="XM_007834618.1"/>
</dbReference>
<dbReference type="InParanoid" id="W3X4Q0"/>
<keyword evidence="1" id="KW-0540">Nuclease</keyword>
<dbReference type="GO" id="GO:0004540">
    <property type="term" value="F:RNA nuclease activity"/>
    <property type="evidence" value="ECO:0007669"/>
    <property type="project" value="InterPro"/>
</dbReference>
<evidence type="ECO:0000313" key="5">
    <source>
        <dbReference type="Proteomes" id="UP000030651"/>
    </source>
</evidence>
<reference evidence="5" key="1">
    <citation type="journal article" date="2015" name="BMC Genomics">
        <title>Genomic and transcriptomic analysis of the endophytic fungus Pestalotiopsis fici reveals its lifestyle and high potential for synthesis of natural products.</title>
        <authorList>
            <person name="Wang X."/>
            <person name="Zhang X."/>
            <person name="Liu L."/>
            <person name="Xiang M."/>
            <person name="Wang W."/>
            <person name="Sun X."/>
            <person name="Che Y."/>
            <person name="Guo L."/>
            <person name="Liu G."/>
            <person name="Guo L."/>
            <person name="Wang C."/>
            <person name="Yin W.B."/>
            <person name="Stadler M."/>
            <person name="Zhang X."/>
            <person name="Liu X."/>
        </authorList>
    </citation>
    <scope>NUCLEOTIDE SEQUENCE [LARGE SCALE GENOMIC DNA]</scope>
    <source>
        <strain evidence="5">W106-1 / CGMCC3.15140</strain>
    </source>
</reference>
<feature type="chain" id="PRO_5004835405" evidence="3">
    <location>
        <begin position="21"/>
        <end position="188"/>
    </location>
</feature>
<evidence type="ECO:0000256" key="1">
    <source>
        <dbReference type="ARBA" id="ARBA00022722"/>
    </source>
</evidence>
<dbReference type="AlphaFoldDB" id="W3X4Q0"/>
<dbReference type="HOGENOM" id="CLU_1441518_0_0_1"/>
<keyword evidence="3" id="KW-0732">Signal</keyword>
<dbReference type="KEGG" id="pfy:PFICI_06037"/>
<evidence type="ECO:0000256" key="3">
    <source>
        <dbReference type="SAM" id="SignalP"/>
    </source>
</evidence>
<dbReference type="GO" id="GO:0003723">
    <property type="term" value="F:RNA binding"/>
    <property type="evidence" value="ECO:0007669"/>
    <property type="project" value="InterPro"/>
</dbReference>
<dbReference type="SUPFAM" id="SSF53933">
    <property type="entry name" value="Microbial ribonucleases"/>
    <property type="match status" value="1"/>
</dbReference>
<evidence type="ECO:0000256" key="2">
    <source>
        <dbReference type="ARBA" id="ARBA00022801"/>
    </source>
</evidence>
<dbReference type="EMBL" id="KI912112">
    <property type="protein sequence ID" value="ETS81035.1"/>
    <property type="molecule type" value="Genomic_DNA"/>
</dbReference>
<dbReference type="OrthoDB" id="5201419at2759"/>
<proteinExistence type="predicted"/>
<evidence type="ECO:0000313" key="4">
    <source>
        <dbReference type="EMBL" id="ETS81035.1"/>
    </source>
</evidence>
<organism evidence="4 5">
    <name type="scientific">Pestalotiopsis fici (strain W106-1 / CGMCC3.15140)</name>
    <dbReference type="NCBI Taxonomy" id="1229662"/>
    <lineage>
        <taxon>Eukaryota</taxon>
        <taxon>Fungi</taxon>
        <taxon>Dikarya</taxon>
        <taxon>Ascomycota</taxon>
        <taxon>Pezizomycotina</taxon>
        <taxon>Sordariomycetes</taxon>
        <taxon>Xylariomycetidae</taxon>
        <taxon>Amphisphaeriales</taxon>
        <taxon>Sporocadaceae</taxon>
        <taxon>Pestalotiopsis</taxon>
    </lineage>
</organism>
<name>W3X4Q0_PESFW</name>
<dbReference type="Gene3D" id="3.10.450.30">
    <property type="entry name" value="Microbial ribonucleases"/>
    <property type="match status" value="1"/>
</dbReference>
<gene>
    <name evidence="4" type="ORF">PFICI_06037</name>
</gene>
<dbReference type="Proteomes" id="UP000030651">
    <property type="component" value="Unassembled WGS sequence"/>
</dbReference>
<feature type="signal peptide" evidence="3">
    <location>
        <begin position="1"/>
        <end position="20"/>
    </location>
</feature>
<keyword evidence="5" id="KW-1185">Reference proteome</keyword>
<dbReference type="InterPro" id="IPR016191">
    <property type="entry name" value="Ribonuclease/ribotoxin"/>
</dbReference>
<accession>W3X4Q0</accession>
<sequence length="188" mass="20859">MKANTIYSLALAFAITPALSAVIGNNVTPRDNLPKRLINDHHEFPDKVKCPKTDAGDEFEFKQDQMEKTADEWKDIINDKQRIGGEKQGGYPARYALGSPNGNANAQAFWANTQKMQFSDDCLKGWMWEVPLLDSGNVWSTDGNNGDAGPYRLYFLAKDGELTYCGSAIHASNDPTKGSEFERCEADD</sequence>
<dbReference type="GeneID" id="19271050"/>
<keyword evidence="2" id="KW-0378">Hydrolase</keyword>
<protein>
    <submittedName>
        <fullName evidence="4">Uncharacterized protein</fullName>
    </submittedName>
</protein>
<dbReference type="GO" id="GO:0016787">
    <property type="term" value="F:hydrolase activity"/>
    <property type="evidence" value="ECO:0007669"/>
    <property type="project" value="UniProtKB-KW"/>
</dbReference>